<dbReference type="InterPro" id="IPR011257">
    <property type="entry name" value="DNA_glycosylase"/>
</dbReference>
<dbReference type="PANTHER" id="PTHR10242">
    <property type="entry name" value="8-OXOGUANINE DNA GLYCOSYLASE"/>
    <property type="match status" value="1"/>
</dbReference>
<dbReference type="OrthoDB" id="4951845at2759"/>
<dbReference type="Proteomes" id="UP000504621">
    <property type="component" value="Unplaced"/>
</dbReference>
<evidence type="ECO:0000313" key="1">
    <source>
        <dbReference type="Proteomes" id="UP000504621"/>
    </source>
</evidence>
<evidence type="ECO:0000313" key="2">
    <source>
        <dbReference type="RefSeq" id="XP_021299426.1"/>
    </source>
</evidence>
<organism evidence="1 2">
    <name type="scientific">Herrania umbratica</name>
    <dbReference type="NCBI Taxonomy" id="108875"/>
    <lineage>
        <taxon>Eukaryota</taxon>
        <taxon>Viridiplantae</taxon>
        <taxon>Streptophyta</taxon>
        <taxon>Embryophyta</taxon>
        <taxon>Tracheophyta</taxon>
        <taxon>Spermatophyta</taxon>
        <taxon>Magnoliopsida</taxon>
        <taxon>eudicotyledons</taxon>
        <taxon>Gunneridae</taxon>
        <taxon>Pentapetalae</taxon>
        <taxon>rosids</taxon>
        <taxon>malvids</taxon>
        <taxon>Malvales</taxon>
        <taxon>Malvaceae</taxon>
        <taxon>Byttnerioideae</taxon>
        <taxon>Herrania</taxon>
    </lineage>
</organism>
<dbReference type="GO" id="GO:0006285">
    <property type="term" value="P:base-excision repair, AP site formation"/>
    <property type="evidence" value="ECO:0007669"/>
    <property type="project" value="TreeGrafter"/>
</dbReference>
<dbReference type="GO" id="GO:0034039">
    <property type="term" value="F:8-oxo-7,8-dihydroguanine DNA N-glycosylase activity"/>
    <property type="evidence" value="ECO:0007669"/>
    <property type="project" value="TreeGrafter"/>
</dbReference>
<dbReference type="RefSeq" id="XP_021299426.1">
    <property type="nucleotide sequence ID" value="XM_021443751.1"/>
</dbReference>
<reference evidence="2" key="1">
    <citation type="submission" date="2025-08" db="UniProtKB">
        <authorList>
            <consortium name="RefSeq"/>
        </authorList>
    </citation>
    <scope>IDENTIFICATION</scope>
    <source>
        <tissue evidence="2">Leaf</tissue>
    </source>
</reference>
<sequence>MGELIELQVALGESSSSFNMEKAVCNHGLFMMSPNAWIPSTKSLRRPLRLADSSCSVYVAISHPAPNHPFLVVQVHGLENSISSADEAVIMEQVARMLRISSKDERDVTEFQILHGSAKERGFGRIFRSPSFFEDAVKSILLCNCGWKRTLTMARALCALQLQLAGAHLQRKRVASNSNLKISTKRLKHKKYSKASSTSESSMSGFDQSIGDFPTSTELACLDEKYLNERCNLGYRARCILQLARKVENGELEINKLEESSDTTSYERFYQKLMKIKGFGPFVCSNIMMCIGFYERIPFDSETIRHLKMVHAKGKCSRKTIEKDIEEIYGKYAPFQCMAYWLDLLDEYENKFGKLSELESSSYHLVTGSLQLQRN</sequence>
<protein>
    <submittedName>
        <fullName evidence="2">Uncharacterized protein LOC110428077</fullName>
    </submittedName>
</protein>
<dbReference type="Gene3D" id="1.10.340.30">
    <property type="entry name" value="Hypothetical protein, domain 2"/>
    <property type="match status" value="1"/>
</dbReference>
<name>A0A6J1BJ04_9ROSI</name>
<keyword evidence="1" id="KW-1185">Reference proteome</keyword>
<accession>A0A6J1BJ04</accession>
<proteinExistence type="predicted"/>
<dbReference type="SUPFAM" id="SSF48150">
    <property type="entry name" value="DNA-glycosylase"/>
    <property type="match status" value="1"/>
</dbReference>
<dbReference type="PANTHER" id="PTHR10242:SF7">
    <property type="entry name" value="HHH-GPD DOMAIN-CONTAINING PROTEIN"/>
    <property type="match status" value="1"/>
</dbReference>
<gene>
    <name evidence="2" type="primary">LOC110428077</name>
</gene>
<dbReference type="AlphaFoldDB" id="A0A6J1BJ04"/>
<dbReference type="GeneID" id="110428077"/>
<dbReference type="InterPro" id="IPR052054">
    <property type="entry name" value="Oxidative_DNA_repair_enzyme"/>
</dbReference>
<dbReference type="GO" id="GO:0005634">
    <property type="term" value="C:nucleus"/>
    <property type="evidence" value="ECO:0007669"/>
    <property type="project" value="TreeGrafter"/>
</dbReference>